<dbReference type="Pfam" id="PF18945">
    <property type="entry name" value="VipB_2"/>
    <property type="match status" value="1"/>
</dbReference>
<feature type="compositionally biased region" description="Basic and acidic residues" evidence="1">
    <location>
        <begin position="10"/>
        <end position="23"/>
    </location>
</feature>
<evidence type="ECO:0000259" key="3">
    <source>
        <dbReference type="Pfam" id="PF18945"/>
    </source>
</evidence>
<dbReference type="RefSeq" id="WP_237383478.1">
    <property type="nucleotide sequence ID" value="NZ_CP071793.1"/>
</dbReference>
<protein>
    <submittedName>
        <fullName evidence="4">Type VI secretion system contractile sheath large subunit</fullName>
    </submittedName>
</protein>
<gene>
    <name evidence="4" type="primary">tssC</name>
    <name evidence="4" type="ORF">J3U87_13050</name>
</gene>
<dbReference type="NCBIfam" id="TIGR03355">
    <property type="entry name" value="VI_chp_2"/>
    <property type="match status" value="1"/>
</dbReference>
<dbReference type="Proteomes" id="UP000663929">
    <property type="component" value="Chromosome"/>
</dbReference>
<evidence type="ECO:0000313" key="5">
    <source>
        <dbReference type="Proteomes" id="UP000663929"/>
    </source>
</evidence>
<dbReference type="InterPro" id="IPR044032">
    <property type="entry name" value="TssC1_C"/>
</dbReference>
<dbReference type="InterPro" id="IPR044031">
    <property type="entry name" value="TssC1_N"/>
</dbReference>
<keyword evidence="5" id="KW-1185">Reference proteome</keyword>
<reference evidence="4" key="1">
    <citation type="submission" date="2021-03" db="EMBL/GenBank/DDBJ databases">
        <title>Acanthopleuribacteraceae sp. M133.</title>
        <authorList>
            <person name="Wang G."/>
        </authorList>
    </citation>
    <scope>NUCLEOTIDE SEQUENCE</scope>
    <source>
        <strain evidence="4">M133</strain>
    </source>
</reference>
<feature type="domain" description="TssC1 N-terminal" evidence="2">
    <location>
        <begin position="89"/>
        <end position="383"/>
    </location>
</feature>
<proteinExistence type="predicted"/>
<dbReference type="Pfam" id="PF05943">
    <property type="entry name" value="VipB"/>
    <property type="match status" value="1"/>
</dbReference>
<dbReference type="PANTHER" id="PTHR35565:SF1">
    <property type="entry name" value="TYPE VI SECRETION SYSTEM CONTRACTILE SHEATH LARGE SUBUNIT"/>
    <property type="match status" value="1"/>
</dbReference>
<feature type="domain" description="TssC1 C-terminal" evidence="3">
    <location>
        <begin position="396"/>
        <end position="502"/>
    </location>
</feature>
<evidence type="ECO:0000256" key="1">
    <source>
        <dbReference type="SAM" id="MobiDB-lite"/>
    </source>
</evidence>
<feature type="region of interest" description="Disordered" evidence="1">
    <location>
        <begin position="1"/>
        <end position="77"/>
    </location>
</feature>
<dbReference type="EMBL" id="CP071793">
    <property type="protein sequence ID" value="QTD53375.1"/>
    <property type="molecule type" value="Genomic_DNA"/>
</dbReference>
<evidence type="ECO:0000259" key="2">
    <source>
        <dbReference type="Pfam" id="PF05943"/>
    </source>
</evidence>
<dbReference type="AlphaFoldDB" id="A0A8A4U3Q5"/>
<accession>A0A8A4U3Q5</accession>
<dbReference type="KEGG" id="scor:J3U87_13050"/>
<sequence length="508" mass="57707">MTITGSTTEPNKDPFSSDKRLDPDALGAEPDAGADGTAEAAVVSEDGDPVPDEAADEAAVEQEEAEAPQPEGPEFGSPEWQRYWRIALDQAIVRINEMLAHQLAEIMAHRRFRQLESLWIGANQVVDVTMGRADVEVELLCISKEDLMEDFDEYPDPSDSGLFYHLYKTEYDQAGGKPFTAILTHYEFSHKAFDLRLMKMLSMVAASCHCPTIGNAGATLFGLRNIRNLEEIKDFELHFGSQEYVKWQSLRENEDSRYLGMALPRMLIQKKRRRLPPLYCRHYALRDSMKTWIPASYGFGMILIRSFIRHGWCIYIRGPRTGGLIGEIVPSEIGGKGMPIREIPLEVSLSDHNEHEISNQGFIPFVYYKDWERICLFSAPSLQRPDRRDGGQATFDRIAASMAYLFLVCRLAHFTKVIQRENIGTTKEAPELEKEINRWLKGLITKMPNPEVELRSLYPLRDGLVKVSEDPSNPGFYRAKLVVQPHLQLEGVNAELTLISKMPREKEQ</sequence>
<dbReference type="PANTHER" id="PTHR35565">
    <property type="entry name" value="CYTOPLASMIC PROTEIN-RELATED"/>
    <property type="match status" value="1"/>
</dbReference>
<evidence type="ECO:0000313" key="4">
    <source>
        <dbReference type="EMBL" id="QTD53375.1"/>
    </source>
</evidence>
<organism evidence="4 5">
    <name type="scientific">Sulfidibacter corallicola</name>
    <dbReference type="NCBI Taxonomy" id="2818388"/>
    <lineage>
        <taxon>Bacteria</taxon>
        <taxon>Pseudomonadati</taxon>
        <taxon>Acidobacteriota</taxon>
        <taxon>Holophagae</taxon>
        <taxon>Acanthopleuribacterales</taxon>
        <taxon>Acanthopleuribacteraceae</taxon>
        <taxon>Sulfidibacter</taxon>
    </lineage>
</organism>
<name>A0A8A4U3Q5_SULCO</name>
<dbReference type="InterPro" id="IPR010269">
    <property type="entry name" value="T6SS_TssC-like"/>
</dbReference>
<feature type="compositionally biased region" description="Acidic residues" evidence="1">
    <location>
        <begin position="45"/>
        <end position="66"/>
    </location>
</feature>